<sequence length="405" mass="43084">MAMSTTVNFNGTVRLRYTDVLYYSTDGVSYYDAITPIIFQTTDTLTVLFTSNITLTTVNDYFIVGSNNITFNGDGHIVEISGVSDYSGLIQNGTSESDGYENINIQYILIKNSDSTLALGSGWLCQSYFDNGTVDTCCSNGSISNSSGGLFGSHASNCSATACYSVGPMSSSAGGIYAPFASNCFANDCYSMGNIGNFGGGIYGNSPTSCVAENCYSLGSVLSVAGGIFGYTANTCTATNCYSAGVVDTIGYGIFGEDSTECVTTNCYSEGDNETSGWHTANVPISDISSMWVIIGEDIPYLLKSFDKPIYSALGATILRNGSTSMTIYATMPSFSLIDADPSIEFNEAYQLVGTETGTFNFKVMNYGGMAPILYSINDFILTVTGNRYYVGRKCGGRLPIIKKI</sequence>
<protein>
    <recommendedName>
        <fullName evidence="2">GLUG domain-containing protein</fullName>
    </recommendedName>
</protein>
<organism evidence="1">
    <name type="scientific">viral metagenome</name>
    <dbReference type="NCBI Taxonomy" id="1070528"/>
    <lineage>
        <taxon>unclassified sequences</taxon>
        <taxon>metagenomes</taxon>
        <taxon>organismal metagenomes</taxon>
    </lineage>
</organism>
<evidence type="ECO:0008006" key="2">
    <source>
        <dbReference type="Google" id="ProtNLM"/>
    </source>
</evidence>
<reference evidence="1" key="1">
    <citation type="journal article" date="2020" name="Nature">
        <title>Giant virus diversity and host interactions through global metagenomics.</title>
        <authorList>
            <person name="Schulz F."/>
            <person name="Roux S."/>
            <person name="Paez-Espino D."/>
            <person name="Jungbluth S."/>
            <person name="Walsh D.A."/>
            <person name="Denef V.J."/>
            <person name="McMahon K.D."/>
            <person name="Konstantinidis K.T."/>
            <person name="Eloe-Fadrosh E.A."/>
            <person name="Kyrpides N.C."/>
            <person name="Woyke T."/>
        </authorList>
    </citation>
    <scope>NUCLEOTIDE SEQUENCE</scope>
    <source>
        <strain evidence="1">GVMAG-M-3300023179-27</strain>
    </source>
</reference>
<evidence type="ECO:0000313" key="1">
    <source>
        <dbReference type="EMBL" id="QHT26452.1"/>
    </source>
</evidence>
<name>A0A6C0ECI8_9ZZZZ</name>
<accession>A0A6C0ECI8</accession>
<dbReference type="EMBL" id="MN739790">
    <property type="protein sequence ID" value="QHT26452.1"/>
    <property type="molecule type" value="Genomic_DNA"/>
</dbReference>
<dbReference type="AlphaFoldDB" id="A0A6C0ECI8"/>
<proteinExistence type="predicted"/>